<dbReference type="InterPro" id="IPR032568">
    <property type="entry name" value="DUF4926"/>
</dbReference>
<gene>
    <name evidence="1" type="ORF">NYR97_18400</name>
</gene>
<evidence type="ECO:0000313" key="2">
    <source>
        <dbReference type="Proteomes" id="UP001302716"/>
    </source>
</evidence>
<dbReference type="Proteomes" id="UP001302716">
    <property type="component" value="Chromosome"/>
</dbReference>
<sequence length="64" mass="6802">MFKVNDVVQIVVDIPQCGIVSGSVGAIVHVFSVPNEAYEVEFIDADGKAVALLTLVASEIEKVK</sequence>
<protein>
    <submittedName>
        <fullName evidence="1">DUF4926 domain-containing protein</fullName>
    </submittedName>
</protein>
<dbReference type="RefSeq" id="WP_316695198.1">
    <property type="nucleotide sequence ID" value="NZ_CP103836.1"/>
</dbReference>
<dbReference type="AlphaFoldDB" id="A0AAU0B8P5"/>
<organism evidence="1 2">
    <name type="scientific">Xanthomonas hydrangeae</name>
    <dbReference type="NCBI Taxonomy" id="2775159"/>
    <lineage>
        <taxon>Bacteria</taxon>
        <taxon>Pseudomonadati</taxon>
        <taxon>Pseudomonadota</taxon>
        <taxon>Gammaproteobacteria</taxon>
        <taxon>Lysobacterales</taxon>
        <taxon>Lysobacteraceae</taxon>
        <taxon>Xanthomonas</taxon>
    </lineage>
</organism>
<dbReference type="Pfam" id="PF16277">
    <property type="entry name" value="DUF4926"/>
    <property type="match status" value="1"/>
</dbReference>
<dbReference type="EMBL" id="CP103836">
    <property type="protein sequence ID" value="WOB49166.1"/>
    <property type="molecule type" value="Genomic_DNA"/>
</dbReference>
<reference evidence="1 2" key="1">
    <citation type="submission" date="2022-08" db="EMBL/GenBank/DDBJ databases">
        <title>Whole genome sequencing-based tracing of a 2022 introduction and outbreak of Xanthomonas hortorum pv. pelargonii.</title>
        <authorList>
            <person name="Iruegas-Bocardo F."/>
            <person name="Weisberg A.K."/>
            <person name="Riutta E.R."/>
            <person name="Kilday K."/>
            <person name="Bonkowski J.C."/>
            <person name="Creswell T."/>
            <person name="Daughtrey M.L."/>
            <person name="Rane K."/>
            <person name="Grunwald N.J."/>
            <person name="Chang J.H."/>
            <person name="Putnam M.L."/>
        </authorList>
    </citation>
    <scope>NUCLEOTIDE SEQUENCE [LARGE SCALE GENOMIC DNA]</scope>
    <source>
        <strain evidence="1 2">22-323</strain>
    </source>
</reference>
<keyword evidence="2" id="KW-1185">Reference proteome</keyword>
<evidence type="ECO:0000313" key="1">
    <source>
        <dbReference type="EMBL" id="WOB49166.1"/>
    </source>
</evidence>
<accession>A0AAU0B8P5</accession>
<name>A0AAU0B8P5_9XANT</name>
<proteinExistence type="predicted"/>